<protein>
    <recommendedName>
        <fullName evidence="3">cellulase</fullName>
        <ecNumber evidence="3">3.2.1.4</ecNumber>
    </recommendedName>
</protein>
<keyword evidence="5" id="KW-0136">Cellulose degradation</keyword>
<sequence length="344" mass="38812">MTLSLSFSFLFLLSLFSSFLLHTHAFPLHRHHPHFATHNYRDALTKSILFFEGQRSGKLPSNQRIFCWYYDAGDNVKFGFPMAFTTTMLSWSVIEFGGLMKGELPNAREAIRWATDYLLKATAHPNTIYVQVGDAKKDHACWERPEDMDTPRSVFKIDANAPGSEVAAETAAALAAASLVFRRTDPTYSKILVRRAIRVFQFADQHRGPYSNVLKPFVCPFYWDYSGYQDELLWGAAWLHKATKNPMYLNYIQVNGQILGAAEFDNTFGWDNKHVGARILLSKEFLVQRVRSLHDYKGHSDNFVCSLIPGAGSSSAQYTPGKVPLSSLSVLTLLVSCGPRCNCF</sequence>
<evidence type="ECO:0000256" key="1">
    <source>
        <dbReference type="ARBA" id="ARBA00000966"/>
    </source>
</evidence>
<keyword evidence="9" id="KW-0732">Signal</keyword>
<evidence type="ECO:0000256" key="4">
    <source>
        <dbReference type="ARBA" id="ARBA00022801"/>
    </source>
</evidence>
<evidence type="ECO:0000313" key="13">
    <source>
        <dbReference type="Proteomes" id="UP000002051"/>
    </source>
</evidence>
<evidence type="ECO:0000256" key="8">
    <source>
        <dbReference type="ARBA" id="ARBA00023326"/>
    </source>
</evidence>
<dbReference type="EnsemblPlants" id="AES61746">
    <property type="protein sequence ID" value="AES61746"/>
    <property type="gene ID" value="MTR_1g088190"/>
</dbReference>
<evidence type="ECO:0000256" key="6">
    <source>
        <dbReference type="ARBA" id="ARBA00023277"/>
    </source>
</evidence>
<gene>
    <name evidence="11" type="ordered locus">MTR_1g088190</name>
</gene>
<reference evidence="11 13" key="2">
    <citation type="journal article" date="2014" name="BMC Genomics">
        <title>An improved genome release (version Mt4.0) for the model legume Medicago truncatula.</title>
        <authorList>
            <person name="Tang H."/>
            <person name="Krishnakumar V."/>
            <person name="Bidwell S."/>
            <person name="Rosen B."/>
            <person name="Chan A."/>
            <person name="Zhou S."/>
            <person name="Gentzbittel L."/>
            <person name="Childs K.L."/>
            <person name="Yandell M."/>
            <person name="Gundlach H."/>
            <person name="Mayer K.F."/>
            <person name="Schwartz D.C."/>
            <person name="Town C.D."/>
        </authorList>
    </citation>
    <scope>GENOME REANNOTATION</scope>
    <source>
        <strain evidence="12 13">cv. Jemalong A17</strain>
    </source>
</reference>
<dbReference type="GO" id="GO:0008810">
    <property type="term" value="F:cellulase activity"/>
    <property type="evidence" value="ECO:0007669"/>
    <property type="project" value="UniProtKB-EC"/>
</dbReference>
<proteinExistence type="inferred from homology"/>
<name>G7IEL5_MEDTR</name>
<evidence type="ECO:0000259" key="10">
    <source>
        <dbReference type="Pfam" id="PF00759"/>
    </source>
</evidence>
<feature type="domain" description="Glycoside hydrolase family 9" evidence="10">
    <location>
        <begin position="69"/>
        <end position="325"/>
    </location>
</feature>
<accession>G7IEL5</accession>
<keyword evidence="13" id="KW-1185">Reference proteome</keyword>
<evidence type="ECO:0000313" key="12">
    <source>
        <dbReference type="EnsemblPlants" id="AES61746"/>
    </source>
</evidence>
<keyword evidence="8" id="KW-0624">Polysaccharide degradation</keyword>
<dbReference type="Proteomes" id="UP000002051">
    <property type="component" value="Unassembled WGS sequence"/>
</dbReference>
<evidence type="ECO:0000256" key="7">
    <source>
        <dbReference type="ARBA" id="ARBA00023295"/>
    </source>
</evidence>
<evidence type="ECO:0000313" key="11">
    <source>
        <dbReference type="EMBL" id="AES61746.1"/>
    </source>
</evidence>
<dbReference type="ExpressionAtlas" id="G7IEL5">
    <property type="expression patterns" value="differential"/>
</dbReference>
<dbReference type="InterPro" id="IPR008928">
    <property type="entry name" value="6-hairpin_glycosidase_sf"/>
</dbReference>
<dbReference type="EMBL" id="CM001217">
    <property type="protein sequence ID" value="AES61746.1"/>
    <property type="molecule type" value="Genomic_DNA"/>
</dbReference>
<evidence type="ECO:0000256" key="5">
    <source>
        <dbReference type="ARBA" id="ARBA00023001"/>
    </source>
</evidence>
<evidence type="ECO:0000256" key="2">
    <source>
        <dbReference type="ARBA" id="ARBA00007072"/>
    </source>
</evidence>
<dbReference type="InterPro" id="IPR001701">
    <property type="entry name" value="Glyco_hydro_9"/>
</dbReference>
<dbReference type="InterPro" id="IPR012341">
    <property type="entry name" value="6hp_glycosidase-like_sf"/>
</dbReference>
<dbReference type="Gene3D" id="1.50.10.10">
    <property type="match status" value="1"/>
</dbReference>
<dbReference type="SUPFAM" id="SSF48208">
    <property type="entry name" value="Six-hairpin glycosidases"/>
    <property type="match status" value="1"/>
</dbReference>
<keyword evidence="7" id="KW-0326">Glycosidase</keyword>
<reference evidence="12" key="3">
    <citation type="submission" date="2015-04" db="UniProtKB">
        <authorList>
            <consortium name="EnsemblPlants"/>
        </authorList>
    </citation>
    <scope>IDENTIFICATION</scope>
    <source>
        <strain evidence="12">cv. Jemalong A17</strain>
    </source>
</reference>
<comment type="similarity">
    <text evidence="2">Belongs to the glycosyl hydrolase 9 (cellulase E) family.</text>
</comment>
<comment type="catalytic activity">
    <reaction evidence="1">
        <text>Endohydrolysis of (1-&gt;4)-beta-D-glucosidic linkages in cellulose, lichenin and cereal beta-D-glucans.</text>
        <dbReference type="EC" id="3.2.1.4"/>
    </reaction>
</comment>
<dbReference type="Pfam" id="PF00759">
    <property type="entry name" value="Glyco_hydro_9"/>
    <property type="match status" value="1"/>
</dbReference>
<keyword evidence="4 11" id="KW-0378">Hydrolase</keyword>
<dbReference type="EC" id="3.2.1.4" evidence="3"/>
<evidence type="ECO:0000256" key="9">
    <source>
        <dbReference type="SAM" id="SignalP"/>
    </source>
</evidence>
<dbReference type="HOGENOM" id="CLU_008926_3_0_1"/>
<feature type="signal peptide" evidence="9">
    <location>
        <begin position="1"/>
        <end position="25"/>
    </location>
</feature>
<dbReference type="AlphaFoldDB" id="G7IEL5"/>
<evidence type="ECO:0000256" key="3">
    <source>
        <dbReference type="ARBA" id="ARBA00012601"/>
    </source>
</evidence>
<organism evidence="11 13">
    <name type="scientific">Medicago truncatula</name>
    <name type="common">Barrel medic</name>
    <name type="synonym">Medicago tribuloides</name>
    <dbReference type="NCBI Taxonomy" id="3880"/>
    <lineage>
        <taxon>Eukaryota</taxon>
        <taxon>Viridiplantae</taxon>
        <taxon>Streptophyta</taxon>
        <taxon>Embryophyta</taxon>
        <taxon>Tracheophyta</taxon>
        <taxon>Spermatophyta</taxon>
        <taxon>Magnoliopsida</taxon>
        <taxon>eudicotyledons</taxon>
        <taxon>Gunneridae</taxon>
        <taxon>Pentapetalae</taxon>
        <taxon>rosids</taxon>
        <taxon>fabids</taxon>
        <taxon>Fabales</taxon>
        <taxon>Fabaceae</taxon>
        <taxon>Papilionoideae</taxon>
        <taxon>50 kb inversion clade</taxon>
        <taxon>NPAAA clade</taxon>
        <taxon>Hologalegina</taxon>
        <taxon>IRL clade</taxon>
        <taxon>Trifolieae</taxon>
        <taxon>Medicago</taxon>
    </lineage>
</organism>
<keyword evidence="6" id="KW-0119">Carbohydrate metabolism</keyword>
<dbReference type="GO" id="GO:0030245">
    <property type="term" value="P:cellulose catabolic process"/>
    <property type="evidence" value="ECO:0007669"/>
    <property type="project" value="UniProtKB-KW"/>
</dbReference>
<feature type="chain" id="PRO_5014572141" description="cellulase" evidence="9">
    <location>
        <begin position="26"/>
        <end position="344"/>
    </location>
</feature>
<dbReference type="PANTHER" id="PTHR22298">
    <property type="entry name" value="ENDO-1,4-BETA-GLUCANASE"/>
    <property type="match status" value="1"/>
</dbReference>
<reference evidence="11 13" key="1">
    <citation type="journal article" date="2011" name="Nature">
        <title>The Medicago genome provides insight into the evolution of rhizobial symbioses.</title>
        <authorList>
            <person name="Young N.D."/>
            <person name="Debelle F."/>
            <person name="Oldroyd G.E."/>
            <person name="Geurts R."/>
            <person name="Cannon S.B."/>
            <person name="Udvardi M.K."/>
            <person name="Benedito V.A."/>
            <person name="Mayer K.F."/>
            <person name="Gouzy J."/>
            <person name="Schoof H."/>
            <person name="Van de Peer Y."/>
            <person name="Proost S."/>
            <person name="Cook D.R."/>
            <person name="Meyers B.C."/>
            <person name="Spannagl M."/>
            <person name="Cheung F."/>
            <person name="De Mita S."/>
            <person name="Krishnakumar V."/>
            <person name="Gundlach H."/>
            <person name="Zhou S."/>
            <person name="Mudge J."/>
            <person name="Bharti A.K."/>
            <person name="Murray J.D."/>
            <person name="Naoumkina M.A."/>
            <person name="Rosen B."/>
            <person name="Silverstein K.A."/>
            <person name="Tang H."/>
            <person name="Rombauts S."/>
            <person name="Zhao P.X."/>
            <person name="Zhou P."/>
            <person name="Barbe V."/>
            <person name="Bardou P."/>
            <person name="Bechner M."/>
            <person name="Bellec A."/>
            <person name="Berger A."/>
            <person name="Berges H."/>
            <person name="Bidwell S."/>
            <person name="Bisseling T."/>
            <person name="Choisne N."/>
            <person name="Couloux A."/>
            <person name="Denny R."/>
            <person name="Deshpande S."/>
            <person name="Dai X."/>
            <person name="Doyle J.J."/>
            <person name="Dudez A.M."/>
            <person name="Farmer A.D."/>
            <person name="Fouteau S."/>
            <person name="Franken C."/>
            <person name="Gibelin C."/>
            <person name="Gish J."/>
            <person name="Goldstein S."/>
            <person name="Gonzalez A.J."/>
            <person name="Green P.J."/>
            <person name="Hallab A."/>
            <person name="Hartog M."/>
            <person name="Hua A."/>
            <person name="Humphray S.J."/>
            <person name="Jeong D.H."/>
            <person name="Jing Y."/>
            <person name="Jocker A."/>
            <person name="Kenton S.M."/>
            <person name="Kim D.J."/>
            <person name="Klee K."/>
            <person name="Lai H."/>
            <person name="Lang C."/>
            <person name="Lin S."/>
            <person name="Macmil S.L."/>
            <person name="Magdelenat G."/>
            <person name="Matthews L."/>
            <person name="McCorrison J."/>
            <person name="Monaghan E.L."/>
            <person name="Mun J.H."/>
            <person name="Najar F.Z."/>
            <person name="Nicholson C."/>
            <person name="Noirot C."/>
            <person name="O'Bleness M."/>
            <person name="Paule C.R."/>
            <person name="Poulain J."/>
            <person name="Prion F."/>
            <person name="Qin B."/>
            <person name="Qu C."/>
            <person name="Retzel E.F."/>
            <person name="Riddle C."/>
            <person name="Sallet E."/>
            <person name="Samain S."/>
            <person name="Samson N."/>
            <person name="Sanders I."/>
            <person name="Saurat O."/>
            <person name="Scarpelli C."/>
            <person name="Schiex T."/>
            <person name="Segurens B."/>
            <person name="Severin A.J."/>
            <person name="Sherrier D.J."/>
            <person name="Shi R."/>
            <person name="Sims S."/>
            <person name="Singer S.R."/>
            <person name="Sinharoy S."/>
            <person name="Sterck L."/>
            <person name="Viollet A."/>
            <person name="Wang B.B."/>
            <person name="Wang K."/>
            <person name="Wang M."/>
            <person name="Wang X."/>
            <person name="Warfsmann J."/>
            <person name="Weissenbach J."/>
            <person name="White D.D."/>
            <person name="White J.D."/>
            <person name="Wiley G.B."/>
            <person name="Wincker P."/>
            <person name="Xing Y."/>
            <person name="Yang L."/>
            <person name="Yao Z."/>
            <person name="Ying F."/>
            <person name="Zhai J."/>
            <person name="Zhou L."/>
            <person name="Zuber A."/>
            <person name="Denarie J."/>
            <person name="Dixon R.A."/>
            <person name="May G.D."/>
            <person name="Schwartz D.C."/>
            <person name="Rogers J."/>
            <person name="Quetier F."/>
            <person name="Town C.D."/>
            <person name="Roe B.A."/>
        </authorList>
    </citation>
    <scope>NUCLEOTIDE SEQUENCE [LARGE SCALE GENOMIC DNA]</scope>
    <source>
        <strain evidence="11">A17</strain>
        <strain evidence="12 13">cv. Jemalong A17</strain>
    </source>
</reference>